<dbReference type="WBParaSite" id="GPUH_0001104201-mRNA-1">
    <property type="protein sequence ID" value="GPUH_0001104201-mRNA-1"/>
    <property type="gene ID" value="GPUH_0001104201"/>
</dbReference>
<dbReference type="GO" id="GO:0004252">
    <property type="term" value="F:serine-type endopeptidase activity"/>
    <property type="evidence" value="ECO:0007669"/>
    <property type="project" value="InterPro"/>
</dbReference>
<dbReference type="EMBL" id="UYRT01078297">
    <property type="protein sequence ID" value="VDN18236.1"/>
    <property type="molecule type" value="Genomic_DNA"/>
</dbReference>
<evidence type="ECO:0000259" key="1">
    <source>
        <dbReference type="Pfam" id="PF00089"/>
    </source>
</evidence>
<dbReference type="InterPro" id="IPR009003">
    <property type="entry name" value="Peptidase_S1_PA"/>
</dbReference>
<sequence length="46" mass="5277">MSREEYNYCGGTIISARHILTAAHCIMDYESDRLPCTSVFCDFLEN</sequence>
<feature type="domain" description="Peptidase S1" evidence="1">
    <location>
        <begin position="6"/>
        <end position="28"/>
    </location>
</feature>
<dbReference type="GO" id="GO:0006508">
    <property type="term" value="P:proteolysis"/>
    <property type="evidence" value="ECO:0007669"/>
    <property type="project" value="InterPro"/>
</dbReference>
<proteinExistence type="predicted"/>
<dbReference type="Pfam" id="PF00089">
    <property type="entry name" value="Trypsin"/>
    <property type="match status" value="1"/>
</dbReference>
<keyword evidence="4" id="KW-1185">Reference proteome</keyword>
<organism evidence="6">
    <name type="scientific">Gongylonema pulchrum</name>
    <dbReference type="NCBI Taxonomy" id="637853"/>
    <lineage>
        <taxon>Eukaryota</taxon>
        <taxon>Metazoa</taxon>
        <taxon>Ecdysozoa</taxon>
        <taxon>Nematoda</taxon>
        <taxon>Chromadorea</taxon>
        <taxon>Rhabditida</taxon>
        <taxon>Spirurina</taxon>
        <taxon>Spiruromorpha</taxon>
        <taxon>Spiruroidea</taxon>
        <taxon>Gongylonematidae</taxon>
        <taxon>Gongylonema</taxon>
    </lineage>
</organism>
<protein>
    <submittedName>
        <fullName evidence="5 6">Peptidase S1 domain-containing protein</fullName>
    </submittedName>
</protein>
<evidence type="ECO:0000313" key="5">
    <source>
        <dbReference type="WBParaSite" id="GPUH_0001104201-mRNA-1"/>
    </source>
</evidence>
<gene>
    <name evidence="2" type="ORF">GPUH_LOCUS11029</name>
    <name evidence="3" type="ORF">GPUH_LOCUS19563</name>
</gene>
<dbReference type="InterPro" id="IPR001254">
    <property type="entry name" value="Trypsin_dom"/>
</dbReference>
<evidence type="ECO:0000313" key="2">
    <source>
        <dbReference type="EMBL" id="VDN18236.1"/>
    </source>
</evidence>
<dbReference type="AlphaFoldDB" id="A0A183EF22"/>
<dbReference type="WBParaSite" id="GPUH_0001958801-mRNA-1">
    <property type="protein sequence ID" value="GPUH_0001958801-mRNA-1"/>
    <property type="gene ID" value="GPUH_0001958801"/>
</dbReference>
<evidence type="ECO:0000313" key="6">
    <source>
        <dbReference type="WBParaSite" id="GPUH_0001958801-mRNA-1"/>
    </source>
</evidence>
<dbReference type="Gene3D" id="2.40.10.10">
    <property type="entry name" value="Trypsin-like serine proteases"/>
    <property type="match status" value="1"/>
</dbReference>
<evidence type="ECO:0000313" key="3">
    <source>
        <dbReference type="EMBL" id="VDN34089.1"/>
    </source>
</evidence>
<dbReference type="Proteomes" id="UP000271098">
    <property type="component" value="Unassembled WGS sequence"/>
</dbReference>
<dbReference type="InterPro" id="IPR043504">
    <property type="entry name" value="Peptidase_S1_PA_chymotrypsin"/>
</dbReference>
<reference evidence="2 4" key="2">
    <citation type="submission" date="2018-11" db="EMBL/GenBank/DDBJ databases">
        <authorList>
            <consortium name="Pathogen Informatics"/>
        </authorList>
    </citation>
    <scope>NUCLEOTIDE SEQUENCE [LARGE SCALE GENOMIC DNA]</scope>
</reference>
<dbReference type="OrthoDB" id="5875095at2759"/>
<name>A0A183EF22_9BILA</name>
<accession>A0A183EF22</accession>
<reference evidence="5 6" key="1">
    <citation type="submission" date="2016-06" db="UniProtKB">
        <authorList>
            <consortium name="WormBaseParasite"/>
        </authorList>
    </citation>
    <scope>IDENTIFICATION</scope>
</reference>
<evidence type="ECO:0000313" key="4">
    <source>
        <dbReference type="Proteomes" id="UP000271098"/>
    </source>
</evidence>
<dbReference type="SUPFAM" id="SSF50494">
    <property type="entry name" value="Trypsin-like serine proteases"/>
    <property type="match status" value="1"/>
</dbReference>
<dbReference type="EMBL" id="UYRT01088744">
    <property type="protein sequence ID" value="VDN34089.1"/>
    <property type="molecule type" value="Genomic_DNA"/>
</dbReference>